<feature type="transmembrane region" description="Helical" evidence="6">
    <location>
        <begin position="167"/>
        <end position="193"/>
    </location>
</feature>
<dbReference type="OMA" id="NKYLVAR"/>
<reference evidence="8" key="3">
    <citation type="submission" date="2025-09" db="UniProtKB">
        <authorList>
            <consortium name="Ensembl"/>
        </authorList>
    </citation>
    <scope>IDENTIFICATION</scope>
</reference>
<feature type="transmembrane region" description="Helical" evidence="6">
    <location>
        <begin position="334"/>
        <end position="354"/>
    </location>
</feature>
<evidence type="ECO:0000256" key="2">
    <source>
        <dbReference type="ARBA" id="ARBA00022692"/>
    </source>
</evidence>
<organism evidence="8 9">
    <name type="scientific">Cynoglossus semilaevis</name>
    <name type="common">Tongue sole</name>
    <dbReference type="NCBI Taxonomy" id="244447"/>
    <lineage>
        <taxon>Eukaryota</taxon>
        <taxon>Metazoa</taxon>
        <taxon>Chordata</taxon>
        <taxon>Craniata</taxon>
        <taxon>Vertebrata</taxon>
        <taxon>Euteleostomi</taxon>
        <taxon>Actinopterygii</taxon>
        <taxon>Neopterygii</taxon>
        <taxon>Teleostei</taxon>
        <taxon>Neoteleostei</taxon>
        <taxon>Acanthomorphata</taxon>
        <taxon>Carangaria</taxon>
        <taxon>Pleuronectiformes</taxon>
        <taxon>Pleuronectoidei</taxon>
        <taxon>Cynoglossidae</taxon>
        <taxon>Cynoglossinae</taxon>
        <taxon>Cynoglossus</taxon>
    </lineage>
</organism>
<comment type="subcellular location">
    <subcellularLocation>
        <location evidence="1">Membrane</location>
        <topology evidence="1">Multi-pass membrane protein</topology>
    </subcellularLocation>
</comment>
<feature type="domain" description="STAS" evidence="7">
    <location>
        <begin position="516"/>
        <end position="704"/>
    </location>
</feature>
<dbReference type="STRING" id="244447.ENSCSEP00000026067"/>
<protein>
    <submittedName>
        <fullName evidence="8">Solute carrier family 26 member 3</fullName>
    </submittedName>
</protein>
<accession>A0A3P8WHX4</accession>
<keyword evidence="2 6" id="KW-0812">Transmembrane</keyword>
<dbReference type="Pfam" id="PF00916">
    <property type="entry name" value="Sulfate_transp"/>
    <property type="match status" value="1"/>
</dbReference>
<feature type="transmembrane region" description="Helical" evidence="6">
    <location>
        <begin position="125"/>
        <end position="146"/>
    </location>
</feature>
<dbReference type="InterPro" id="IPR011547">
    <property type="entry name" value="SLC26A/SulP_dom"/>
</dbReference>
<dbReference type="PANTHER" id="PTHR11814">
    <property type="entry name" value="SULFATE TRANSPORTER"/>
    <property type="match status" value="1"/>
</dbReference>
<sequence>MLRPASKQYVVSRPVYSEESFAEEHEKSYRQRRTMLDHVKQYFRCDSRRVKNALISLLPVIGWMKIYPVKEWLLSDIVSGLSTGLVAVLQGLAYCLLANLPPWYGLFSAFFPVVIYFFLGTSRHISVGPFPVLCLMIGSVVTRLVPDDGPPANITGFEGLEREQQRVLVASSVTFLVGLMQLAMGLLQVGFVVTYLSDTLVSGFTAAAAVHILVSQLKFVLGLQVPGISGPLSIVYTLEKIFVQITSTNICDLLMSIIIMAVVFIVKELNDKYKSRLPVPVPIEVIMTVIACGVSYGFNFEKRFNVDIVGKMVRGYESPIAPSVEIMKEGAVEAFPIAIVGFAVAFSVAKVYSIKHDYTIDGNQELIAFGVSNIFGASFRCFAASTALSRTAIQESSGGKTQVAGLISAMMAMIVTLALGFLLEPLPRSVLGALVIVNLKGMLMQFREILYLGRRDVPDCVVWVGTCVGSILLGLDLGLAVGLGIELLTVVFRTQFPRCCVLANIPDTDLYRDRKDYQHIFEPEGIKIFRIPSPIFFANIEFFRKKLIDAVGFNPLRVLRKRNKALRKLRKLWKEGNHHMTEKGVTSESDDDPDTNTEELDRPSDITGLPFHVDWNADLPTNIGVPRVDVHSLVLDFSAVSFLDISALKGLKMAIKEFIRIHVDVYVTSCDLNILEKLHNCFFFDDEIVTSMFFPTVHDAVLHVLQKHKNKNRGVSFNQTKM</sequence>
<keyword evidence="9" id="KW-1185">Reference proteome</keyword>
<dbReference type="GO" id="GO:0055085">
    <property type="term" value="P:transmembrane transport"/>
    <property type="evidence" value="ECO:0007669"/>
    <property type="project" value="InterPro"/>
</dbReference>
<feature type="transmembrane region" description="Helical" evidence="6">
    <location>
        <begin position="199"/>
        <end position="221"/>
    </location>
</feature>
<feature type="transmembrane region" description="Helical" evidence="6">
    <location>
        <begin position="241"/>
        <end position="265"/>
    </location>
</feature>
<feature type="compositionally biased region" description="Acidic residues" evidence="5">
    <location>
        <begin position="588"/>
        <end position="598"/>
    </location>
</feature>
<feature type="transmembrane region" description="Helical" evidence="6">
    <location>
        <begin position="103"/>
        <end position="119"/>
    </location>
</feature>
<feature type="region of interest" description="Disordered" evidence="5">
    <location>
        <begin position="580"/>
        <end position="605"/>
    </location>
</feature>
<dbReference type="Gene3D" id="3.30.750.24">
    <property type="entry name" value="STAS domain"/>
    <property type="match status" value="1"/>
</dbReference>
<evidence type="ECO:0000256" key="5">
    <source>
        <dbReference type="SAM" id="MobiDB-lite"/>
    </source>
</evidence>
<reference evidence="8 9" key="1">
    <citation type="journal article" date="2014" name="Nat. Genet.">
        <title>Whole-genome sequence of a flatfish provides insights into ZW sex chromosome evolution and adaptation to a benthic lifestyle.</title>
        <authorList>
            <person name="Chen S."/>
            <person name="Zhang G."/>
            <person name="Shao C."/>
            <person name="Huang Q."/>
            <person name="Liu G."/>
            <person name="Zhang P."/>
            <person name="Song W."/>
            <person name="An N."/>
            <person name="Chalopin D."/>
            <person name="Volff J.N."/>
            <person name="Hong Y."/>
            <person name="Li Q."/>
            <person name="Sha Z."/>
            <person name="Zhou H."/>
            <person name="Xie M."/>
            <person name="Yu Q."/>
            <person name="Liu Y."/>
            <person name="Xiang H."/>
            <person name="Wang N."/>
            <person name="Wu K."/>
            <person name="Yang C."/>
            <person name="Zhou Q."/>
            <person name="Liao X."/>
            <person name="Yang L."/>
            <person name="Hu Q."/>
            <person name="Zhang J."/>
            <person name="Meng L."/>
            <person name="Jin L."/>
            <person name="Tian Y."/>
            <person name="Lian J."/>
            <person name="Yang J."/>
            <person name="Miao G."/>
            <person name="Liu S."/>
            <person name="Liang Z."/>
            <person name="Yan F."/>
            <person name="Li Y."/>
            <person name="Sun B."/>
            <person name="Zhang H."/>
            <person name="Zhang J."/>
            <person name="Zhu Y."/>
            <person name="Du M."/>
            <person name="Zhao Y."/>
            <person name="Schartl M."/>
            <person name="Tang Q."/>
            <person name="Wang J."/>
        </authorList>
    </citation>
    <scope>NUCLEOTIDE SEQUENCE</scope>
</reference>
<dbReference type="InterPro" id="IPR001902">
    <property type="entry name" value="SLC26A/SulP_fam"/>
</dbReference>
<dbReference type="Pfam" id="PF01740">
    <property type="entry name" value="STAS"/>
    <property type="match status" value="1"/>
</dbReference>
<feature type="transmembrane region" description="Helical" evidence="6">
    <location>
        <begin position="72"/>
        <end position="96"/>
    </location>
</feature>
<dbReference type="GeneTree" id="ENSGT01150000286920"/>
<name>A0A3P8WHX4_CYNSE</name>
<evidence type="ECO:0000256" key="4">
    <source>
        <dbReference type="ARBA" id="ARBA00023136"/>
    </source>
</evidence>
<feature type="transmembrane region" description="Helical" evidence="6">
    <location>
        <begin position="429"/>
        <end position="450"/>
    </location>
</feature>
<dbReference type="CDD" id="cd07042">
    <property type="entry name" value="STAS_SulP_like_sulfate_transporter"/>
    <property type="match status" value="1"/>
</dbReference>
<dbReference type="InterPro" id="IPR036513">
    <property type="entry name" value="STAS_dom_sf"/>
</dbReference>
<reference evidence="8" key="2">
    <citation type="submission" date="2025-08" db="UniProtKB">
        <authorList>
            <consortium name="Ensembl"/>
        </authorList>
    </citation>
    <scope>IDENTIFICATION</scope>
</reference>
<dbReference type="Proteomes" id="UP000265120">
    <property type="component" value="Chromosome 8"/>
</dbReference>
<evidence type="ECO:0000256" key="1">
    <source>
        <dbReference type="ARBA" id="ARBA00004141"/>
    </source>
</evidence>
<evidence type="ECO:0000313" key="8">
    <source>
        <dbReference type="Ensembl" id="ENSCSEP00000026067.1"/>
    </source>
</evidence>
<feature type="transmembrane region" description="Helical" evidence="6">
    <location>
        <begin position="462"/>
        <end position="492"/>
    </location>
</feature>
<evidence type="ECO:0000256" key="3">
    <source>
        <dbReference type="ARBA" id="ARBA00022989"/>
    </source>
</evidence>
<dbReference type="NCBIfam" id="TIGR00815">
    <property type="entry name" value="sulP"/>
    <property type="match status" value="1"/>
</dbReference>
<dbReference type="AlphaFoldDB" id="A0A3P8WHX4"/>
<evidence type="ECO:0000256" key="6">
    <source>
        <dbReference type="SAM" id="Phobius"/>
    </source>
</evidence>
<evidence type="ECO:0000313" key="9">
    <source>
        <dbReference type="Proteomes" id="UP000265120"/>
    </source>
</evidence>
<dbReference type="InterPro" id="IPR002645">
    <property type="entry name" value="STAS_dom"/>
</dbReference>
<dbReference type="InParanoid" id="A0A3P8WHX4"/>
<keyword evidence="4 6" id="KW-0472">Membrane</keyword>
<proteinExistence type="predicted"/>
<keyword evidence="3 6" id="KW-1133">Transmembrane helix</keyword>
<dbReference type="SUPFAM" id="SSF52091">
    <property type="entry name" value="SpoIIaa-like"/>
    <property type="match status" value="1"/>
</dbReference>
<dbReference type="FunCoup" id="A0A3P8WHX4">
    <property type="interactions" value="158"/>
</dbReference>
<feature type="transmembrane region" description="Helical" evidence="6">
    <location>
        <begin position="403"/>
        <end position="423"/>
    </location>
</feature>
<feature type="transmembrane region" description="Helical" evidence="6">
    <location>
        <begin position="277"/>
        <end position="298"/>
    </location>
</feature>
<dbReference type="GO" id="GO:0016020">
    <property type="term" value="C:membrane"/>
    <property type="evidence" value="ECO:0007669"/>
    <property type="project" value="UniProtKB-SubCell"/>
</dbReference>
<evidence type="ECO:0000259" key="7">
    <source>
        <dbReference type="PROSITE" id="PS50801"/>
    </source>
</evidence>
<dbReference type="PROSITE" id="PS50801">
    <property type="entry name" value="STAS"/>
    <property type="match status" value="1"/>
</dbReference>
<feature type="transmembrane region" description="Helical" evidence="6">
    <location>
        <begin position="366"/>
        <end position="383"/>
    </location>
</feature>
<dbReference type="Ensembl" id="ENSCSET00000026408.1">
    <property type="protein sequence ID" value="ENSCSEP00000026067.1"/>
    <property type="gene ID" value="ENSCSEG00000016639.1"/>
</dbReference>